<reference evidence="6 7" key="1">
    <citation type="submission" date="2020-12" db="EMBL/GenBank/DDBJ databases">
        <title>Brachybacterium sp. MASK1Z-5, whole genome shotgun sequence.</title>
        <authorList>
            <person name="Tuo L."/>
        </authorList>
    </citation>
    <scope>NUCLEOTIDE SEQUENCE [LARGE SCALE GENOMIC DNA]</scope>
    <source>
        <strain evidence="6 7">MASK1Z-5</strain>
    </source>
</reference>
<dbReference type="PANTHER" id="PTHR33514:SF1">
    <property type="entry name" value="ABC TRANSPORTER PERMEASE"/>
    <property type="match status" value="1"/>
</dbReference>
<dbReference type="Pfam" id="PF02361">
    <property type="entry name" value="CbiQ"/>
    <property type="match status" value="1"/>
</dbReference>
<comment type="subcellular location">
    <subcellularLocation>
        <location evidence="1">Membrane</location>
        <topology evidence="1">Multi-pass membrane protein</topology>
    </subcellularLocation>
</comment>
<organism evidence="6 7">
    <name type="scientific">Brachybacterium halotolerans</name>
    <dbReference type="NCBI Taxonomy" id="2795215"/>
    <lineage>
        <taxon>Bacteria</taxon>
        <taxon>Bacillati</taxon>
        <taxon>Actinomycetota</taxon>
        <taxon>Actinomycetes</taxon>
        <taxon>Micrococcales</taxon>
        <taxon>Dermabacteraceae</taxon>
        <taxon>Brachybacterium</taxon>
    </lineage>
</organism>
<protein>
    <submittedName>
        <fullName evidence="6">Energy-coupling factor transporter transmembrane protein EcfT</fullName>
    </submittedName>
</protein>
<evidence type="ECO:0000256" key="2">
    <source>
        <dbReference type="ARBA" id="ARBA00022692"/>
    </source>
</evidence>
<dbReference type="PANTHER" id="PTHR33514">
    <property type="entry name" value="PROTEIN ABCI12, CHLOROPLASTIC"/>
    <property type="match status" value="1"/>
</dbReference>
<evidence type="ECO:0000256" key="1">
    <source>
        <dbReference type="ARBA" id="ARBA00004141"/>
    </source>
</evidence>
<proteinExistence type="predicted"/>
<evidence type="ECO:0000313" key="6">
    <source>
        <dbReference type="EMBL" id="MBK0332525.1"/>
    </source>
</evidence>
<sequence length="277" mass="30573">MTAPLLGYVERPGLLHTLTGTAKLVLTIAMVLAAMISFDVRFLAALGVLSMIGWALSRVRLRDLATVLWIILTFMVLNNLLIFVFAPGYGSELLGARHVIVDGPGRWDLTQEQLFYQLAVTLKYFAMLPAVLLFVATTRPPEFASSLHRIGVPYKVAFAVSLALRFIPDIQREMRTISQAQQARGLDISRKVGLVTRVRNVVSTLMPLLLGSLDRIETVSSAMELRGFGRGRGRTWYDVKPMRTRDWVTILGAAAVVAAAIVMVVVDGGRYWNPFGA</sequence>
<accession>A0ABS1BD06</accession>
<comment type="caution">
    <text evidence="6">The sequence shown here is derived from an EMBL/GenBank/DDBJ whole genome shotgun (WGS) entry which is preliminary data.</text>
</comment>
<evidence type="ECO:0000256" key="3">
    <source>
        <dbReference type="ARBA" id="ARBA00022989"/>
    </source>
</evidence>
<keyword evidence="7" id="KW-1185">Reference proteome</keyword>
<evidence type="ECO:0000256" key="5">
    <source>
        <dbReference type="SAM" id="Phobius"/>
    </source>
</evidence>
<dbReference type="EMBL" id="JAEDAJ010000010">
    <property type="protein sequence ID" value="MBK0332525.1"/>
    <property type="molecule type" value="Genomic_DNA"/>
</dbReference>
<dbReference type="InterPro" id="IPR003339">
    <property type="entry name" value="ABC/ECF_trnsptr_transmembrane"/>
</dbReference>
<keyword evidence="4 5" id="KW-0472">Membrane</keyword>
<evidence type="ECO:0000313" key="7">
    <source>
        <dbReference type="Proteomes" id="UP000612352"/>
    </source>
</evidence>
<feature type="transmembrane region" description="Helical" evidence="5">
    <location>
        <begin position="247"/>
        <end position="266"/>
    </location>
</feature>
<dbReference type="RefSeq" id="WP_200503428.1">
    <property type="nucleotide sequence ID" value="NZ_JAEDAJ010000010.1"/>
</dbReference>
<feature type="transmembrane region" description="Helical" evidence="5">
    <location>
        <begin position="114"/>
        <end position="136"/>
    </location>
</feature>
<keyword evidence="2 5" id="KW-0812">Transmembrane</keyword>
<keyword evidence="3 5" id="KW-1133">Transmembrane helix</keyword>
<evidence type="ECO:0000256" key="4">
    <source>
        <dbReference type="ARBA" id="ARBA00023136"/>
    </source>
</evidence>
<feature type="transmembrane region" description="Helical" evidence="5">
    <location>
        <begin position="24"/>
        <end position="52"/>
    </location>
</feature>
<feature type="transmembrane region" description="Helical" evidence="5">
    <location>
        <begin position="64"/>
        <end position="86"/>
    </location>
</feature>
<name>A0ABS1BD06_9MICO</name>
<dbReference type="Proteomes" id="UP000612352">
    <property type="component" value="Unassembled WGS sequence"/>
</dbReference>
<dbReference type="CDD" id="cd16914">
    <property type="entry name" value="EcfT"/>
    <property type="match status" value="1"/>
</dbReference>
<gene>
    <name evidence="6" type="ORF">I8D64_14080</name>
</gene>